<dbReference type="CDD" id="cd07765">
    <property type="entry name" value="KRAB_A-box"/>
    <property type="match status" value="1"/>
</dbReference>
<evidence type="ECO:0000256" key="7">
    <source>
        <dbReference type="ARBA" id="ARBA00022833"/>
    </source>
</evidence>
<feature type="domain" description="C2H2-type" evidence="15">
    <location>
        <begin position="234"/>
        <end position="262"/>
    </location>
</feature>
<evidence type="ECO:0000256" key="8">
    <source>
        <dbReference type="ARBA" id="ARBA00023015"/>
    </source>
</evidence>
<dbReference type="FunFam" id="3.30.160.60:FF:001004">
    <property type="entry name" value="Zinc finger protein 426"/>
    <property type="match status" value="1"/>
</dbReference>
<feature type="domain" description="C2H2-type" evidence="15">
    <location>
        <begin position="290"/>
        <end position="317"/>
    </location>
</feature>
<dbReference type="FunFam" id="3.30.160.60:FF:000371">
    <property type="entry name" value="Zinc finger protein 555"/>
    <property type="match status" value="1"/>
</dbReference>
<dbReference type="PANTHER" id="PTHR23235">
    <property type="entry name" value="KRUEPPEL-LIKE TRANSCRIPTION FACTOR"/>
    <property type="match status" value="1"/>
</dbReference>
<evidence type="ECO:0000259" key="16">
    <source>
        <dbReference type="PROSITE" id="PS50805"/>
    </source>
</evidence>
<keyword evidence="11" id="KW-0539">Nucleus</keyword>
<evidence type="ECO:0000259" key="15">
    <source>
        <dbReference type="PROSITE" id="PS50157"/>
    </source>
</evidence>
<feature type="domain" description="C2H2-type" evidence="15">
    <location>
        <begin position="346"/>
        <end position="373"/>
    </location>
</feature>
<dbReference type="GO" id="GO:0000981">
    <property type="term" value="F:DNA-binding transcription factor activity, RNA polymerase II-specific"/>
    <property type="evidence" value="ECO:0007669"/>
    <property type="project" value="TreeGrafter"/>
</dbReference>
<feature type="domain" description="C2H2-type" evidence="15">
    <location>
        <begin position="402"/>
        <end position="429"/>
    </location>
</feature>
<feature type="domain" description="C2H2-type" evidence="15">
    <location>
        <begin position="514"/>
        <end position="543"/>
    </location>
</feature>
<feature type="domain" description="C2H2-type" evidence="15">
    <location>
        <begin position="374"/>
        <end position="401"/>
    </location>
</feature>
<evidence type="ECO:0000256" key="5">
    <source>
        <dbReference type="ARBA" id="ARBA00022737"/>
    </source>
</evidence>
<dbReference type="SUPFAM" id="SSF109640">
    <property type="entry name" value="KRAB domain (Kruppel-associated box)"/>
    <property type="match status" value="1"/>
</dbReference>
<dbReference type="FunFam" id="3.30.160.60:FF:000097">
    <property type="entry name" value="Zinc finger protein"/>
    <property type="match status" value="1"/>
</dbReference>
<dbReference type="Proteomes" id="UP000001075">
    <property type="component" value="Unassembled WGS sequence"/>
</dbReference>
<dbReference type="FunFam" id="3.30.160.60:FF:000338">
    <property type="entry name" value="zinc finger protein 383"/>
    <property type="match status" value="1"/>
</dbReference>
<evidence type="ECO:0000256" key="3">
    <source>
        <dbReference type="ARBA" id="ARBA00006991"/>
    </source>
</evidence>
<evidence type="ECO:0000256" key="13">
    <source>
        <dbReference type="ARBA" id="ARBA00068642"/>
    </source>
</evidence>
<keyword evidence="7" id="KW-0862">Zinc</keyword>
<dbReference type="GO" id="GO:0008270">
    <property type="term" value="F:zinc ion binding"/>
    <property type="evidence" value="ECO:0007669"/>
    <property type="project" value="UniProtKB-KW"/>
</dbReference>
<accession>G3H6F5</accession>
<evidence type="ECO:0000313" key="17">
    <source>
        <dbReference type="EMBL" id="EGV96226.1"/>
    </source>
</evidence>
<dbReference type="GO" id="GO:0005634">
    <property type="term" value="C:nucleus"/>
    <property type="evidence" value="ECO:0007669"/>
    <property type="project" value="UniProtKB-SubCell"/>
</dbReference>
<comment type="similarity">
    <text evidence="3">Belongs to the krueppel C2H2-type zinc-finger protein family.</text>
</comment>
<evidence type="ECO:0000256" key="9">
    <source>
        <dbReference type="ARBA" id="ARBA00023125"/>
    </source>
</evidence>
<comment type="subcellular location">
    <subcellularLocation>
        <location evidence="2">Nucleus</location>
    </subcellularLocation>
</comment>
<feature type="domain" description="C2H2-type" evidence="15">
    <location>
        <begin position="430"/>
        <end position="457"/>
    </location>
</feature>
<evidence type="ECO:0000256" key="14">
    <source>
        <dbReference type="PROSITE-ProRule" id="PRU00042"/>
    </source>
</evidence>
<feature type="domain" description="C2H2-type" evidence="15">
    <location>
        <begin position="486"/>
        <end position="513"/>
    </location>
</feature>
<dbReference type="STRING" id="10029.G3H6F5"/>
<evidence type="ECO:0000256" key="11">
    <source>
        <dbReference type="ARBA" id="ARBA00023242"/>
    </source>
</evidence>
<dbReference type="FunFam" id="3.30.160.60:FF:001493">
    <property type="entry name" value="zinc finger protein 664"/>
    <property type="match status" value="1"/>
</dbReference>
<dbReference type="FunFam" id="3.30.160.60:FF:000184">
    <property type="entry name" value="Zinc finger protein 333"/>
    <property type="match status" value="2"/>
</dbReference>
<dbReference type="InterPro" id="IPR036051">
    <property type="entry name" value="KRAB_dom_sf"/>
</dbReference>
<dbReference type="Pfam" id="PF00096">
    <property type="entry name" value="zf-C2H2"/>
    <property type="match status" value="7"/>
</dbReference>
<keyword evidence="5" id="KW-0677">Repeat</keyword>
<dbReference type="InterPro" id="IPR036236">
    <property type="entry name" value="Znf_C2H2_sf"/>
</dbReference>
<feature type="domain" description="C2H2-type" evidence="15">
    <location>
        <begin position="318"/>
        <end position="345"/>
    </location>
</feature>
<dbReference type="FunFam" id="3.30.160.60:FF:000156">
    <property type="entry name" value="Zinc finger protein 568"/>
    <property type="match status" value="1"/>
</dbReference>
<dbReference type="Gene3D" id="6.10.140.140">
    <property type="match status" value="1"/>
</dbReference>
<dbReference type="Pfam" id="PF13465">
    <property type="entry name" value="zf-H2C2_2"/>
    <property type="match status" value="1"/>
</dbReference>
<evidence type="ECO:0000256" key="10">
    <source>
        <dbReference type="ARBA" id="ARBA00023163"/>
    </source>
</evidence>
<dbReference type="SMART" id="SM00349">
    <property type="entry name" value="KRAB"/>
    <property type="match status" value="1"/>
</dbReference>
<organism evidence="17 18">
    <name type="scientific">Cricetulus griseus</name>
    <name type="common">Chinese hamster</name>
    <name type="synonym">Cricetulus barabensis griseus</name>
    <dbReference type="NCBI Taxonomy" id="10029"/>
    <lineage>
        <taxon>Eukaryota</taxon>
        <taxon>Metazoa</taxon>
        <taxon>Chordata</taxon>
        <taxon>Craniata</taxon>
        <taxon>Vertebrata</taxon>
        <taxon>Euteleostomi</taxon>
        <taxon>Mammalia</taxon>
        <taxon>Eutheria</taxon>
        <taxon>Euarchontoglires</taxon>
        <taxon>Glires</taxon>
        <taxon>Rodentia</taxon>
        <taxon>Myomorpha</taxon>
        <taxon>Muroidea</taxon>
        <taxon>Cricetidae</taxon>
        <taxon>Cricetinae</taxon>
        <taxon>Cricetulus</taxon>
    </lineage>
</organism>
<evidence type="ECO:0000256" key="2">
    <source>
        <dbReference type="ARBA" id="ARBA00004123"/>
    </source>
</evidence>
<evidence type="ECO:0000256" key="6">
    <source>
        <dbReference type="ARBA" id="ARBA00022771"/>
    </source>
</evidence>
<dbReference type="FunFam" id="3.30.160.60:FF:001116">
    <property type="entry name" value="Zinc finger protein 562"/>
    <property type="match status" value="1"/>
</dbReference>
<dbReference type="GO" id="GO:0000978">
    <property type="term" value="F:RNA polymerase II cis-regulatory region sequence-specific DNA binding"/>
    <property type="evidence" value="ECO:0007669"/>
    <property type="project" value="TreeGrafter"/>
</dbReference>
<dbReference type="InParanoid" id="G3H6F5"/>
<dbReference type="FunFam" id="3.30.160.60:FF:003708">
    <property type="match status" value="1"/>
</dbReference>
<evidence type="ECO:0000256" key="1">
    <source>
        <dbReference type="ARBA" id="ARBA00003767"/>
    </source>
</evidence>
<dbReference type="InterPro" id="IPR013087">
    <property type="entry name" value="Znf_C2H2_type"/>
</dbReference>
<keyword evidence="10" id="KW-0804">Transcription</keyword>
<dbReference type="SUPFAM" id="SSF57667">
    <property type="entry name" value="beta-beta-alpha zinc fingers"/>
    <property type="match status" value="7"/>
</dbReference>
<name>G3H6F5_CRIGR</name>
<feature type="domain" description="C2H2-type" evidence="15">
    <location>
        <begin position="544"/>
        <end position="566"/>
    </location>
</feature>
<keyword evidence="4" id="KW-0479">Metal-binding</keyword>
<keyword evidence="9" id="KW-0238">DNA-binding</keyword>
<dbReference type="SMART" id="SM00355">
    <property type="entry name" value="ZnF_C2H2"/>
    <property type="match status" value="11"/>
</dbReference>
<dbReference type="PROSITE" id="PS50805">
    <property type="entry name" value="KRAB"/>
    <property type="match status" value="1"/>
</dbReference>
<dbReference type="PROSITE" id="PS00028">
    <property type="entry name" value="ZINC_FINGER_C2H2_1"/>
    <property type="match status" value="10"/>
</dbReference>
<keyword evidence="6 14" id="KW-0863">Zinc-finger</keyword>
<evidence type="ECO:0000313" key="18">
    <source>
        <dbReference type="Proteomes" id="UP000001075"/>
    </source>
</evidence>
<dbReference type="Gene3D" id="3.30.160.20">
    <property type="match status" value="1"/>
</dbReference>
<gene>
    <name evidence="17" type="ORF">I79_005912</name>
</gene>
<evidence type="ECO:0000256" key="12">
    <source>
        <dbReference type="ARBA" id="ARBA00067817"/>
    </source>
</evidence>
<dbReference type="PROSITE" id="PS50157">
    <property type="entry name" value="ZINC_FINGER_C2H2_2"/>
    <property type="match status" value="11"/>
</dbReference>
<dbReference type="EMBL" id="JH000173">
    <property type="protein sequence ID" value="EGV96226.1"/>
    <property type="molecule type" value="Genomic_DNA"/>
</dbReference>
<dbReference type="InterPro" id="IPR001909">
    <property type="entry name" value="KRAB"/>
</dbReference>
<dbReference type="AlphaFoldDB" id="G3H6F5"/>
<feature type="non-terminal residue" evidence="17">
    <location>
        <position position="1"/>
    </location>
</feature>
<dbReference type="PANTHER" id="PTHR23235:SF120">
    <property type="entry name" value="KRUPPEL-LIKE FACTOR 15"/>
    <property type="match status" value="1"/>
</dbReference>
<reference evidence="18" key="1">
    <citation type="journal article" date="2011" name="Nat. Biotechnol.">
        <title>The genomic sequence of the Chinese hamster ovary (CHO)-K1 cell line.</title>
        <authorList>
            <person name="Xu X."/>
            <person name="Nagarajan H."/>
            <person name="Lewis N.E."/>
            <person name="Pan S."/>
            <person name="Cai Z."/>
            <person name="Liu X."/>
            <person name="Chen W."/>
            <person name="Xie M."/>
            <person name="Wang W."/>
            <person name="Hammond S."/>
            <person name="Andersen M.R."/>
            <person name="Neff N."/>
            <person name="Passarelli B."/>
            <person name="Koh W."/>
            <person name="Fan H.C."/>
            <person name="Wang J."/>
            <person name="Gui Y."/>
            <person name="Lee K.H."/>
            <person name="Betenbaugh M.J."/>
            <person name="Quake S.R."/>
            <person name="Famili I."/>
            <person name="Palsson B.O."/>
            <person name="Wang J."/>
        </authorList>
    </citation>
    <scope>NUCLEOTIDE SEQUENCE [LARGE SCALE GENOMIC DNA]</scope>
    <source>
        <strain evidence="18">CHO K1 cell line</strain>
    </source>
</reference>
<proteinExistence type="inferred from homology"/>
<dbReference type="Pfam" id="PF01352">
    <property type="entry name" value="KRAB"/>
    <property type="match status" value="1"/>
</dbReference>
<evidence type="ECO:0000256" key="4">
    <source>
        <dbReference type="ARBA" id="ARBA00022723"/>
    </source>
</evidence>
<dbReference type="Gene3D" id="3.30.160.60">
    <property type="entry name" value="Classic Zinc Finger"/>
    <property type="match status" value="11"/>
</dbReference>
<feature type="domain" description="C2H2-type" evidence="15">
    <location>
        <begin position="458"/>
        <end position="485"/>
    </location>
</feature>
<keyword evidence="8" id="KW-0805">Transcription regulation</keyword>
<sequence length="566" mass="65233">APGGKAKDKDWIPVTKLGSLVKEVKIKSLTLCLFSLPSKESKIKSLSRGLLSREPICIYEENTEVEGTVTDNQANCYQDSVTFDDVTVEFTPDEWTLLDLTQRNLYREVMLENYENLTSVELELQPRIDDSELQNYFKMQSSDELEMTESQNGRELYNWTKSGDFVNERSSLKTHTKTQTTQDNYHCSQYRKDFLMVQKKNCAGEKLCEFSQSEETCMIPVKANQKIASQEKSLECSDRGKSFINETQLQTHRRRTHNGDKLYDWNEYGRSFMNSRLAVLIETLNAKKPYRCKECGKGYRYPAYLNIHMRTHTGEKPYECKECGKAFNYSNSFQIHGRTHTGEKPYVCNQCGKAFTQYSGLSIHVRSHNGDKPYECKECGKAFLTSSRLIQHIRTHTGEKPFVCVKCGKAFAISSNLNGHLKMHAEEKTCECKICGKAFGYPSCLNNHMRTHSAKKSYTCKECGKAFNYSTHLKIHMRIHTGEKPYECKQCGKAFSHSTSLQIHERTHTGEKPYECKECGRAFICPSSFRIHEIGHTHTEEKPYKCQQCGKAYSHPRSLRRHERTH</sequence>
<comment type="function">
    <text evidence="1">May be involved in transcriptional regulation.</text>
</comment>
<dbReference type="SMART" id="SM00614">
    <property type="entry name" value="ZnF_BED"/>
    <property type="match status" value="1"/>
</dbReference>
<protein>
    <recommendedName>
        <fullName evidence="12">Zinc finger protein 426</fullName>
    </recommendedName>
    <alternativeName>
        <fullName evidence="13">Zinc finger protein 561</fullName>
    </alternativeName>
</protein>
<feature type="domain" description="KRAB" evidence="16">
    <location>
        <begin position="81"/>
        <end position="158"/>
    </location>
</feature>